<dbReference type="Proteomes" id="UP000076096">
    <property type="component" value="Chromosome"/>
</dbReference>
<dbReference type="AlphaFoldDB" id="A0A143C7F3"/>
<keyword evidence="3" id="KW-1185">Reference proteome</keyword>
<dbReference type="PANTHER" id="PTHR33434">
    <property type="entry name" value="DEGV DOMAIN-CONTAINING PROTEIN DR_1986-RELATED"/>
    <property type="match status" value="1"/>
</dbReference>
<evidence type="ECO:0000313" key="2">
    <source>
        <dbReference type="EMBL" id="AMW13090.1"/>
    </source>
</evidence>
<dbReference type="Pfam" id="PF13684">
    <property type="entry name" value="FakA-like_C"/>
    <property type="match status" value="1"/>
</dbReference>
<accession>A0A143C7F3</accession>
<dbReference type="NCBIfam" id="TIGR03599">
    <property type="entry name" value="YloV"/>
    <property type="match status" value="1"/>
</dbReference>
<reference evidence="3" key="1">
    <citation type="submission" date="2016-04" db="EMBL/GenBank/DDBJ databases">
        <authorList>
            <person name="Zhang B."/>
        </authorList>
    </citation>
    <scope>NUCLEOTIDE SEQUENCE [LARGE SCALE GENOMIC DNA]</scope>
    <source>
        <strain evidence="3">S10</strain>
    </source>
</reference>
<organism evidence="2 3">
    <name type="scientific">Streptomyces qaidamensis</name>
    <dbReference type="NCBI Taxonomy" id="1783515"/>
    <lineage>
        <taxon>Bacteria</taxon>
        <taxon>Bacillati</taxon>
        <taxon>Actinomycetota</taxon>
        <taxon>Actinomycetes</taxon>
        <taxon>Kitasatosporales</taxon>
        <taxon>Streptomycetaceae</taxon>
        <taxon>Streptomyces</taxon>
        <taxon>Streptomyces aurantiacus group</taxon>
    </lineage>
</organism>
<dbReference type="InterPro" id="IPR048394">
    <property type="entry name" value="FakA-like_M"/>
</dbReference>
<sequence>MAQVPQTFFDALAVRTWCGLALETLGRAREEIDAINVYPVADGDTGTNLYLTVESAVAAVEAVFAGHAAGSGPDGPTLADAARAMAHGALIGARGNSGTILAQLLRGMAQVLADGEPAHTDGRDLRLALRQAADSARRAVAHPVEGTVLTVASAAADAADRVQGDCGAVARAAYDGALAALAATPGQLPVLERAGVVDAGGRGLVAVLGALVETFTGERARGVAASAGTGPSRDPHARVEPAVGPEPADGVLDECADGAAVVPGREGPAFEVIYLLEAEDRAVQRLRERLDALGDSLVVVGGDGLWNVHVHVDDAGAAVEAGIEAGRPHRIRITHFGAGDVHTTGAERPPRERAQRAVVAVVPGEGLAGLYTEAGATTVLARPGEPPASGELVQAVRRAHAREVVLLPNDADLRHTAAAAAEQVRTEGIRVALIPTRSAVQGIAALAVHEPDRRFDEDVVSMTSAAGATRYAEVTVAERQSWTMAGICQAGDVLGLIDGDVAVIGSDVAETAETVLDRMLSAGGEMVTLVLGDDVPDVVAEHLEGRVREGYLAVDTVVYRGGRQGALLLIGVE</sequence>
<dbReference type="STRING" id="1783515.A4E84_28520"/>
<feature type="domain" description="DhaL" evidence="1">
    <location>
        <begin position="12"/>
        <end position="213"/>
    </location>
</feature>
<dbReference type="Pfam" id="PF21645">
    <property type="entry name" value="FakA-like_M"/>
    <property type="match status" value="1"/>
</dbReference>
<keyword evidence="2" id="KW-0418">Kinase</keyword>
<dbReference type="SUPFAM" id="SSF101473">
    <property type="entry name" value="DhaL-like"/>
    <property type="match status" value="1"/>
</dbReference>
<dbReference type="SMART" id="SM01121">
    <property type="entry name" value="Dak1_2"/>
    <property type="match status" value="1"/>
</dbReference>
<dbReference type="EMBL" id="CP015098">
    <property type="protein sequence ID" value="AMW13090.1"/>
    <property type="molecule type" value="Genomic_DNA"/>
</dbReference>
<gene>
    <name evidence="2" type="ORF">A4E84_28520</name>
</gene>
<evidence type="ECO:0000259" key="1">
    <source>
        <dbReference type="PROSITE" id="PS51480"/>
    </source>
</evidence>
<dbReference type="InterPro" id="IPR019986">
    <property type="entry name" value="YloV-like"/>
</dbReference>
<proteinExistence type="predicted"/>
<dbReference type="GO" id="GO:0004371">
    <property type="term" value="F:glycerone kinase activity"/>
    <property type="evidence" value="ECO:0007669"/>
    <property type="project" value="InterPro"/>
</dbReference>
<dbReference type="PANTHER" id="PTHR33434:SF4">
    <property type="entry name" value="PHOSPHATASE PROTEIN"/>
    <property type="match status" value="1"/>
</dbReference>
<dbReference type="Pfam" id="PF02734">
    <property type="entry name" value="Dak2"/>
    <property type="match status" value="1"/>
</dbReference>
<dbReference type="InterPro" id="IPR050270">
    <property type="entry name" value="DegV_domain_contain"/>
</dbReference>
<dbReference type="Gene3D" id="1.25.40.340">
    <property type="match status" value="1"/>
</dbReference>
<protein>
    <submittedName>
        <fullName evidence="2">Dihydroxyacetone kinase</fullName>
    </submittedName>
</protein>
<dbReference type="InterPro" id="IPR033470">
    <property type="entry name" value="FakA-like_C"/>
</dbReference>
<evidence type="ECO:0000313" key="3">
    <source>
        <dbReference type="Proteomes" id="UP000076096"/>
    </source>
</evidence>
<dbReference type="RefSeq" id="WP_062929271.1">
    <property type="nucleotide sequence ID" value="NZ_CP015098.1"/>
</dbReference>
<dbReference type="SMART" id="SM01120">
    <property type="entry name" value="Dak2"/>
    <property type="match status" value="1"/>
</dbReference>
<dbReference type="PROSITE" id="PS51480">
    <property type="entry name" value="DHAL"/>
    <property type="match status" value="1"/>
</dbReference>
<dbReference type="InterPro" id="IPR036117">
    <property type="entry name" value="DhaL_dom_sf"/>
</dbReference>
<dbReference type="InterPro" id="IPR004007">
    <property type="entry name" value="DhaL_dom"/>
</dbReference>
<dbReference type="GO" id="GO:0006071">
    <property type="term" value="P:glycerol metabolic process"/>
    <property type="evidence" value="ECO:0007669"/>
    <property type="project" value="InterPro"/>
</dbReference>
<dbReference type="KEGG" id="stsi:A4E84_28520"/>
<name>A0A143C7F3_9ACTN</name>
<keyword evidence="2" id="KW-0808">Transferase</keyword>